<dbReference type="UniPathway" id="UPA01057">
    <property type="reaction ID" value="UER00167"/>
</dbReference>
<keyword evidence="4" id="KW-0474">Menaquinone biosynthesis</keyword>
<evidence type="ECO:0000256" key="3">
    <source>
        <dbReference type="ARBA" id="ARBA00066833"/>
    </source>
</evidence>
<comment type="function">
    <text evidence="4">Converts o-succinylbenzoyl-CoA (OSB-CoA) to 1,4-dihydroxy-2-naphthoyl-CoA (DHNA-CoA).</text>
</comment>
<dbReference type="CDD" id="cd06558">
    <property type="entry name" value="crotonase-like"/>
    <property type="match status" value="1"/>
</dbReference>
<dbReference type="InterPro" id="IPR001753">
    <property type="entry name" value="Enoyl-CoA_hydra/iso"/>
</dbReference>
<dbReference type="AlphaFoldDB" id="S6D405"/>
<dbReference type="PATRIC" id="fig|1033806.12.peg.2586"/>
<keyword evidence="6" id="KW-1185">Reference proteome</keyword>
<keyword evidence="2 4" id="KW-0456">Lyase</keyword>
<dbReference type="PANTHER" id="PTHR43113:SF1">
    <property type="entry name" value="1,4-DIHYDROXY-2-NAPHTHOYL-COA SYNTHASE, PEROXISOMAL"/>
    <property type="match status" value="1"/>
</dbReference>
<feature type="site" description="Important for catalysis" evidence="4">
    <location>
        <position position="412"/>
    </location>
</feature>
<comment type="similarity">
    <text evidence="4">Belongs to the enoyl-CoA hydratase/isomerase family. MenB subfamily.</text>
</comment>
<dbReference type="InterPro" id="IPR014748">
    <property type="entry name" value="Enoyl-CoA_hydra_C"/>
</dbReference>
<dbReference type="PANTHER" id="PTHR43113">
    <property type="entry name" value="NUCLEOSIDE-DIPHOSPHATE-SUGAR EPIMERASE"/>
    <property type="match status" value="1"/>
</dbReference>
<dbReference type="EC" id="4.1.3.36" evidence="3 4"/>
<dbReference type="HAMAP" id="MF_01934">
    <property type="entry name" value="MenB"/>
    <property type="match status" value="1"/>
</dbReference>
<accession>S6D405</accession>
<feature type="binding site" description="in other chain" evidence="4">
    <location>
        <position position="315"/>
    </location>
    <ligand>
        <name>substrate</name>
        <note>ligand shared between two neighboring subunits</note>
    </ligand>
</feature>
<feature type="binding site" description="in other chain" evidence="4">
    <location>
        <begin position="282"/>
        <end position="286"/>
    </location>
    <ligand>
        <name>substrate</name>
        <note>ligand shared between two neighboring subunits</note>
    </ligand>
</feature>
<reference evidence="5 6" key="1">
    <citation type="journal article" date="2014" name="Environ. Microbiol.">
        <title>Halorhabdus tiamatea: proteogenomics and glycosidase activity measurements identify the first cultivated euryarchaeon from a deep-sea anoxic brine lake as potential polysaccharide degrader.</title>
        <authorList>
            <person name="Werner J."/>
            <person name="Ferrer M."/>
            <person name="Michel G."/>
            <person name="Mann A.J."/>
            <person name="Huang S."/>
            <person name="Juarez S."/>
            <person name="Ciordia S."/>
            <person name="Albar J.P."/>
            <person name="Alcaide M."/>
            <person name="La Cono V."/>
            <person name="Yakimov M.M."/>
            <person name="Antunes A."/>
            <person name="Taborda M."/>
            <person name="Da Costa M.S."/>
            <person name="Amann R.I."/>
            <person name="Gloeckner F.O."/>
            <person name="Golyshina O.V."/>
            <person name="Golyshin P.N."/>
            <person name="Teeling H."/>
        </authorList>
    </citation>
    <scope>NUCLEOTIDE SEQUENCE [LARGE SCALE GENOMIC DNA]</scope>
    <source>
        <strain evidence="6">SARL4B</strain>
    </source>
</reference>
<sequence length="439" mass="48290">MSGDDVFARFVGFGPVDALDDVVDDDDVTDGLDPPIGDDRSTSTRRLGVEQFLVQLVEGKTGNGLGVEIEAQILDFADVDAVARIHLSPHQRRDLLRCRVSIDGHTRTVGRGSLNFWQNVRRPASRGSGNAFLQDARSPGMVSELFDPARWDPIESFDFTDITYHRARDVGAVRIAFDRPDVRNAFRPETVDELAAALDHAKRQTDVGTVLLTGNGPSSKDGGWAFSAGGDQSIRGDAGYEYAEDGDADARDGQEAPRLHILEVQRQIRHMPKPVVAVVPGWAVGGGHSLHVICDMTLASEEHAKFLQTDPDVGSFDGGFGSAYLARQIGQKKAREVFFLGKTYDAEEAADMGMVNDVVPHEELEETALEWASRIEGKSPTAMRMLKYAFNLPEDGMVGQQVFSGEATRLAYMTDEAKEGRDAFNEGREPNFDEYPWHY</sequence>
<proteinExistence type="inferred from homology"/>
<comment type="pathway">
    <text evidence="4">Quinol/quinone metabolism; menaquinone biosynthesis.</text>
</comment>
<dbReference type="Gene3D" id="3.90.226.10">
    <property type="entry name" value="2-enoyl-CoA Hydratase, Chain A, domain 1"/>
    <property type="match status" value="1"/>
</dbReference>
<feature type="binding site" description="in other chain" evidence="4">
    <location>
        <position position="240"/>
    </location>
    <ligand>
        <name>substrate</name>
        <note>ligand shared between two neighboring subunits</note>
    </ligand>
</feature>
<dbReference type="Gene3D" id="1.10.12.10">
    <property type="entry name" value="Lyase 2-enoyl-coa Hydratase, Chain A, domain 2"/>
    <property type="match status" value="1"/>
</dbReference>
<dbReference type="Pfam" id="PF00378">
    <property type="entry name" value="ECH_1"/>
    <property type="match status" value="1"/>
</dbReference>
<feature type="site" description="Important for catalysis" evidence="4">
    <location>
        <position position="240"/>
    </location>
</feature>
<comment type="caution">
    <text evidence="4">Lacks conserved residue(s) required for the propagation of feature annotation.</text>
</comment>
<dbReference type="UniPathway" id="UPA00079"/>
<dbReference type="Proteomes" id="UP000015381">
    <property type="component" value="Chromosome I"/>
</dbReference>
<evidence type="ECO:0000313" key="5">
    <source>
        <dbReference type="EMBL" id="CCQ34705.1"/>
    </source>
</evidence>
<organism evidence="5 6">
    <name type="scientific">Halorhabdus tiamatea SARL4B</name>
    <dbReference type="NCBI Taxonomy" id="1033806"/>
    <lineage>
        <taxon>Archaea</taxon>
        <taxon>Methanobacteriati</taxon>
        <taxon>Methanobacteriota</taxon>
        <taxon>Stenosarchaea group</taxon>
        <taxon>Halobacteria</taxon>
        <taxon>Halobacteriales</taxon>
        <taxon>Haloarculaceae</taxon>
        <taxon>Halorhabdus</taxon>
    </lineage>
</organism>
<feature type="binding site" description="in other chain" evidence="4">
    <location>
        <position position="309"/>
    </location>
    <ligand>
        <name>substrate</name>
        <note>ligand shared between two neighboring subunits</note>
    </ligand>
</feature>
<feature type="site" description="Important for catalysis" evidence="4">
    <location>
        <position position="310"/>
    </location>
</feature>
<protein>
    <recommendedName>
        <fullName evidence="3 4">1,4-dihydroxy-2-naphthoyl-CoA synthase</fullName>
        <shortName evidence="4">DHNA-CoA synthase</shortName>
        <ecNumber evidence="3 4">4.1.3.36</ecNumber>
    </recommendedName>
</protein>
<feature type="binding site" description="in other chain" evidence="4">
    <location>
        <begin position="228"/>
        <end position="232"/>
    </location>
    <ligand>
        <name>substrate</name>
        <note>ligand shared between two neighboring subunits</note>
    </ligand>
</feature>
<dbReference type="NCBIfam" id="TIGR01929">
    <property type="entry name" value="menB"/>
    <property type="match status" value="1"/>
</dbReference>
<dbReference type="SUPFAM" id="SSF52096">
    <property type="entry name" value="ClpP/crotonase"/>
    <property type="match status" value="1"/>
</dbReference>
<gene>
    <name evidence="4" type="primary">menB</name>
    <name evidence="5" type="ORF">HTIA_2599</name>
</gene>
<evidence type="ECO:0000256" key="4">
    <source>
        <dbReference type="HAMAP-Rule" id="MF_01934"/>
    </source>
</evidence>
<evidence type="ECO:0000256" key="1">
    <source>
        <dbReference type="ARBA" id="ARBA00000177"/>
    </source>
</evidence>
<dbReference type="FunFam" id="1.10.12.10:FF:000003">
    <property type="entry name" value="1,4-dihydroxy-2-naphthoyl-CoA synthase"/>
    <property type="match status" value="1"/>
</dbReference>
<name>S6D405_9EURY</name>
<dbReference type="InterPro" id="IPR029045">
    <property type="entry name" value="ClpP/crotonase-like_dom_sf"/>
</dbReference>
<dbReference type="InterPro" id="IPR010198">
    <property type="entry name" value="DHNA-CoA_synthase_MenB"/>
</dbReference>
<comment type="catalytic activity">
    <reaction evidence="1 4">
        <text>2-succinylbenzoyl-CoA + H(+) = 1,4-dihydroxy-2-naphthoyl-CoA + H2O</text>
        <dbReference type="Rhea" id="RHEA:26562"/>
        <dbReference type="ChEBI" id="CHEBI:15377"/>
        <dbReference type="ChEBI" id="CHEBI:15378"/>
        <dbReference type="ChEBI" id="CHEBI:57364"/>
        <dbReference type="ChEBI" id="CHEBI:58897"/>
        <dbReference type="EC" id="4.1.3.36"/>
    </reaction>
</comment>
<dbReference type="EMBL" id="HF571520">
    <property type="protein sequence ID" value="CCQ34705.1"/>
    <property type="molecule type" value="Genomic_DNA"/>
</dbReference>
<dbReference type="KEGG" id="hti:HTIA_2599"/>
<comment type="pathway">
    <text evidence="4">Quinol/quinone metabolism; 1,4-dihydroxy-2-naphthoate biosynthesis; 1,4-dihydroxy-2-naphthoate from chorismate: step 6/7.</text>
</comment>
<dbReference type="GO" id="GO:0009234">
    <property type="term" value="P:menaquinone biosynthetic process"/>
    <property type="evidence" value="ECO:0007669"/>
    <property type="project" value="UniProtKB-UniRule"/>
</dbReference>
<dbReference type="GO" id="GO:0008935">
    <property type="term" value="F:1,4-dihydroxy-2-naphthoyl-CoA synthase activity"/>
    <property type="evidence" value="ECO:0007669"/>
    <property type="project" value="UniProtKB-UniRule"/>
</dbReference>
<feature type="binding site" description="in other chain" evidence="4">
    <location>
        <position position="183"/>
    </location>
    <ligand>
        <name>substrate</name>
        <note>ligand shared between two neighboring subunits</note>
    </ligand>
</feature>
<dbReference type="NCBIfam" id="NF006186">
    <property type="entry name" value="PRK08321.1"/>
    <property type="match status" value="1"/>
</dbReference>
<dbReference type="FunFam" id="3.90.226.10:FF:000003">
    <property type="entry name" value="1,4-dihydroxy-2-naphthoyl-CoA synthase"/>
    <property type="match status" value="1"/>
</dbReference>
<evidence type="ECO:0000313" key="6">
    <source>
        <dbReference type="Proteomes" id="UP000015381"/>
    </source>
</evidence>
<evidence type="ECO:0000256" key="2">
    <source>
        <dbReference type="ARBA" id="ARBA00023239"/>
    </source>
</evidence>
<dbReference type="HOGENOM" id="CLU_009834_7_7_2"/>
<feature type="binding site" evidence="4">
    <location>
        <position position="412"/>
    </location>
    <ligand>
        <name>substrate</name>
        <note>ligand shared between two neighboring subunits</note>
    </ligand>
</feature>